<evidence type="ECO:0000256" key="2">
    <source>
        <dbReference type="SAM" id="SignalP"/>
    </source>
</evidence>
<dbReference type="Proteomes" id="UP000789595">
    <property type="component" value="Unassembled WGS sequence"/>
</dbReference>
<dbReference type="SUPFAM" id="SSF56112">
    <property type="entry name" value="Protein kinase-like (PK-like)"/>
    <property type="match status" value="1"/>
</dbReference>
<evidence type="ECO:0000259" key="3">
    <source>
        <dbReference type="Pfam" id="PF03109"/>
    </source>
</evidence>
<evidence type="ECO:0000256" key="1">
    <source>
        <dbReference type="SAM" id="Phobius"/>
    </source>
</evidence>
<dbReference type="InterPro" id="IPR011009">
    <property type="entry name" value="Kinase-like_dom_sf"/>
</dbReference>
<gene>
    <name evidence="4" type="ORF">PECAL_5P05750</name>
</gene>
<keyword evidence="1" id="KW-0472">Membrane</keyword>
<accession>A0A8J2SW06</accession>
<reference evidence="4" key="1">
    <citation type="submission" date="2021-11" db="EMBL/GenBank/DDBJ databases">
        <authorList>
            <consortium name="Genoscope - CEA"/>
            <person name="William W."/>
        </authorList>
    </citation>
    <scope>NUCLEOTIDE SEQUENCE</scope>
</reference>
<feature type="signal peptide" evidence="2">
    <location>
        <begin position="1"/>
        <end position="16"/>
    </location>
</feature>
<feature type="chain" id="PRO_5035266648" description="ABC1 atypical kinase-like domain-containing protein" evidence="2">
    <location>
        <begin position="17"/>
        <end position="537"/>
    </location>
</feature>
<name>A0A8J2SW06_9STRA</name>
<feature type="domain" description="ABC1 atypical kinase-like" evidence="3">
    <location>
        <begin position="135"/>
        <end position="399"/>
    </location>
</feature>
<keyword evidence="1" id="KW-0812">Transmembrane</keyword>
<dbReference type="InterPro" id="IPR052402">
    <property type="entry name" value="ADCK_kinase"/>
</dbReference>
<dbReference type="InterPro" id="IPR004147">
    <property type="entry name" value="ABC1_dom"/>
</dbReference>
<feature type="transmembrane region" description="Helical" evidence="1">
    <location>
        <begin position="67"/>
        <end position="87"/>
    </location>
</feature>
<evidence type="ECO:0000313" key="4">
    <source>
        <dbReference type="EMBL" id="CAH0376021.1"/>
    </source>
</evidence>
<sequence length="537" mass="59849">MRAHAVACLLVLSAAAMNKPRASKALTPREFEKQRRERSLATTKRAMAAEDLADAKAPGTLRLCVRAVFLCWAFLPATLTFWLAFFLGPFRRRLWYPLLTWCLGRAGACFVKWAQWSATRSDLFPVALCNSLAGLQAGAPAHSRRHTKKLVEDAIGCSIDDYFDSFERKPIASGSIAQVHRATRKGQVLAVKVRHPKVGTRLRLDVTLLAFGARCLEVFPPLRALRLSDTVAQFGDTLAQQSRLDHEAQELRGFRSRFRRWGDVDFPRPTLETPSVLIESFLPGELVVGIAKRARNFDDLKQGLDRKTGAYLVTRGEDLYLKMLLEDKVMHADLHPGNLLYDGEILVSLSILWGLNIRQARAISVVDAGMVSPLTHSESDRFVGLIEAIGAADHRAAAKNLRAFDPANAKNLSREQVRAFDDEVRTLFREKCRGYGTGVDFGDVVRGLLELVRKHRVRIGAQYATLVINALCLDGMAGDLLPGYSVLDGARPLLSAHRWFVSRGIPVLGPFVFRRLCLPVAWRLKGLYDAVAVRQFL</sequence>
<evidence type="ECO:0000313" key="5">
    <source>
        <dbReference type="Proteomes" id="UP000789595"/>
    </source>
</evidence>
<dbReference type="PANTHER" id="PTHR45890:SF1">
    <property type="entry name" value="AARF DOMAIN CONTAINING KINASE 2"/>
    <property type="match status" value="1"/>
</dbReference>
<dbReference type="PANTHER" id="PTHR45890">
    <property type="entry name" value="AARF DOMAIN CONTAINING KINASE 2 (PREDICTED)"/>
    <property type="match status" value="1"/>
</dbReference>
<dbReference type="EMBL" id="CAKKNE010000005">
    <property type="protein sequence ID" value="CAH0376021.1"/>
    <property type="molecule type" value="Genomic_DNA"/>
</dbReference>
<dbReference type="AlphaFoldDB" id="A0A8J2SW06"/>
<dbReference type="OrthoDB" id="1290869at2759"/>
<organism evidence="4 5">
    <name type="scientific">Pelagomonas calceolata</name>
    <dbReference type="NCBI Taxonomy" id="35677"/>
    <lineage>
        <taxon>Eukaryota</taxon>
        <taxon>Sar</taxon>
        <taxon>Stramenopiles</taxon>
        <taxon>Ochrophyta</taxon>
        <taxon>Pelagophyceae</taxon>
        <taxon>Pelagomonadales</taxon>
        <taxon>Pelagomonadaceae</taxon>
        <taxon>Pelagomonas</taxon>
    </lineage>
</organism>
<dbReference type="Pfam" id="PF03109">
    <property type="entry name" value="ABC1"/>
    <property type="match status" value="1"/>
</dbReference>
<proteinExistence type="predicted"/>
<keyword evidence="1" id="KW-1133">Transmembrane helix</keyword>
<keyword evidence="5" id="KW-1185">Reference proteome</keyword>
<keyword evidence="2" id="KW-0732">Signal</keyword>
<protein>
    <recommendedName>
        <fullName evidence="3">ABC1 atypical kinase-like domain-containing protein</fullName>
    </recommendedName>
</protein>
<comment type="caution">
    <text evidence="4">The sequence shown here is derived from an EMBL/GenBank/DDBJ whole genome shotgun (WGS) entry which is preliminary data.</text>
</comment>